<dbReference type="EMBL" id="JAUDFV010000156">
    <property type="protein sequence ID" value="KAL2714575.1"/>
    <property type="molecule type" value="Genomic_DNA"/>
</dbReference>
<reference evidence="1 2" key="1">
    <citation type="journal article" date="2024" name="Ann. Entomol. Soc. Am.">
        <title>Genomic analyses of the southern and eastern yellowjacket wasps (Hymenoptera: Vespidae) reveal evolutionary signatures of social life.</title>
        <authorList>
            <person name="Catto M.A."/>
            <person name="Caine P.B."/>
            <person name="Orr S.E."/>
            <person name="Hunt B.G."/>
            <person name="Goodisman M.A.D."/>
        </authorList>
    </citation>
    <scope>NUCLEOTIDE SEQUENCE [LARGE SCALE GENOMIC DNA]</scope>
    <source>
        <strain evidence="1">233</strain>
        <tissue evidence="1">Head and thorax</tissue>
    </source>
</reference>
<dbReference type="Proteomes" id="UP001607302">
    <property type="component" value="Unassembled WGS sequence"/>
</dbReference>
<proteinExistence type="predicted"/>
<organism evidence="1 2">
    <name type="scientific">Vespula squamosa</name>
    <name type="common">Southern yellow jacket</name>
    <name type="synonym">Wasp</name>
    <dbReference type="NCBI Taxonomy" id="30214"/>
    <lineage>
        <taxon>Eukaryota</taxon>
        <taxon>Metazoa</taxon>
        <taxon>Ecdysozoa</taxon>
        <taxon>Arthropoda</taxon>
        <taxon>Hexapoda</taxon>
        <taxon>Insecta</taxon>
        <taxon>Pterygota</taxon>
        <taxon>Neoptera</taxon>
        <taxon>Endopterygota</taxon>
        <taxon>Hymenoptera</taxon>
        <taxon>Apocrita</taxon>
        <taxon>Aculeata</taxon>
        <taxon>Vespoidea</taxon>
        <taxon>Vespidae</taxon>
        <taxon>Vespinae</taxon>
        <taxon>Vespula</taxon>
    </lineage>
</organism>
<name>A0ABD2A4E3_VESSQ</name>
<gene>
    <name evidence="1" type="ORF">V1478_015760</name>
</gene>
<comment type="caution">
    <text evidence="1">The sequence shown here is derived from an EMBL/GenBank/DDBJ whole genome shotgun (WGS) entry which is preliminary data.</text>
</comment>
<protein>
    <submittedName>
        <fullName evidence="1">Uncharacterized protein</fullName>
    </submittedName>
</protein>
<evidence type="ECO:0000313" key="2">
    <source>
        <dbReference type="Proteomes" id="UP001607302"/>
    </source>
</evidence>
<evidence type="ECO:0000313" key="1">
    <source>
        <dbReference type="EMBL" id="KAL2714575.1"/>
    </source>
</evidence>
<sequence>MSYVPDSTITVALNWLNDPSTYLYVKSIRARSHNTHWQVQVYLRARNPNANEFITGVMMWSLRLFCDDKKNLIVLSNPEPIVTLERGH</sequence>
<keyword evidence="2" id="KW-1185">Reference proteome</keyword>
<dbReference type="AlphaFoldDB" id="A0ABD2A4E3"/>
<accession>A0ABD2A4E3</accession>